<dbReference type="EMBL" id="WNWW01000435">
    <property type="protein sequence ID" value="KAF3424890.1"/>
    <property type="molecule type" value="Genomic_DNA"/>
</dbReference>
<dbReference type="OrthoDB" id="6368736at2759"/>
<evidence type="ECO:0000256" key="1">
    <source>
        <dbReference type="SAM" id="Coils"/>
    </source>
</evidence>
<evidence type="ECO:0000256" key="2">
    <source>
        <dbReference type="SAM" id="MobiDB-lite"/>
    </source>
</evidence>
<dbReference type="SUPFAM" id="SSF48371">
    <property type="entry name" value="ARM repeat"/>
    <property type="match status" value="1"/>
</dbReference>
<name>A0A833RWL4_9HYME</name>
<feature type="compositionally biased region" description="Basic and acidic residues" evidence="2">
    <location>
        <begin position="825"/>
        <end position="835"/>
    </location>
</feature>
<feature type="coiled-coil region" evidence="1">
    <location>
        <begin position="37"/>
        <end position="99"/>
    </location>
</feature>
<feature type="coiled-coil region" evidence="1">
    <location>
        <begin position="132"/>
        <end position="184"/>
    </location>
</feature>
<feature type="region of interest" description="Disordered" evidence="2">
    <location>
        <begin position="808"/>
        <end position="835"/>
    </location>
</feature>
<accession>A0A833RWL4</accession>
<feature type="compositionally biased region" description="Acidic residues" evidence="2">
    <location>
        <begin position="814"/>
        <end position="823"/>
    </location>
</feature>
<reference evidence="3" key="1">
    <citation type="submission" date="2019-11" db="EMBL/GenBank/DDBJ databases">
        <title>The nuclear and mitochondrial genomes of Frieseomelitta varia - a highly eusocial stingless bee (Meliponini) with a permanently sterile worker caste.</title>
        <authorList>
            <person name="Freitas F.C.P."/>
            <person name="Lourenco A.P."/>
            <person name="Nunes F.M.F."/>
            <person name="Paschoal A.R."/>
            <person name="Abreu F.C.P."/>
            <person name="Barbin F.O."/>
            <person name="Bataglia L."/>
            <person name="Cardoso-Junior C.A.M."/>
            <person name="Cervoni M.S."/>
            <person name="Silva S.R."/>
            <person name="Dalarmi F."/>
            <person name="Del Lama M.A."/>
            <person name="Depintor T.S."/>
            <person name="Ferreira K.M."/>
            <person name="Goria P.S."/>
            <person name="Jaskot M.C."/>
            <person name="Lago D.C."/>
            <person name="Luna-Lucena D."/>
            <person name="Moda L.M."/>
            <person name="Nascimento L."/>
            <person name="Pedrino M."/>
            <person name="Rabico F.O."/>
            <person name="Sanches F.C."/>
            <person name="Santos D.E."/>
            <person name="Santos C.G."/>
            <person name="Vieira J."/>
            <person name="Lopes T.F."/>
            <person name="Barchuk A.R."/>
            <person name="Hartfelder K."/>
            <person name="Simoes Z.L.P."/>
            <person name="Bitondi M.M.G."/>
            <person name="Pinheiro D.G."/>
        </authorList>
    </citation>
    <scope>NUCLEOTIDE SEQUENCE</scope>
    <source>
        <strain evidence="3">USP_RPSP 00005682</strain>
        <tissue evidence="3">Whole individual</tissue>
    </source>
</reference>
<dbReference type="Gene3D" id="1.10.287.1490">
    <property type="match status" value="1"/>
</dbReference>
<keyword evidence="1" id="KW-0175">Coiled coil</keyword>
<organism evidence="3 4">
    <name type="scientific">Frieseomelitta varia</name>
    <dbReference type="NCBI Taxonomy" id="561572"/>
    <lineage>
        <taxon>Eukaryota</taxon>
        <taxon>Metazoa</taxon>
        <taxon>Ecdysozoa</taxon>
        <taxon>Arthropoda</taxon>
        <taxon>Hexapoda</taxon>
        <taxon>Insecta</taxon>
        <taxon>Pterygota</taxon>
        <taxon>Neoptera</taxon>
        <taxon>Endopterygota</taxon>
        <taxon>Hymenoptera</taxon>
        <taxon>Apocrita</taxon>
        <taxon>Aculeata</taxon>
        <taxon>Apoidea</taxon>
        <taxon>Anthophila</taxon>
        <taxon>Apidae</taxon>
        <taxon>Frieseomelitta</taxon>
    </lineage>
</organism>
<feature type="coiled-coil region" evidence="1">
    <location>
        <begin position="371"/>
        <end position="398"/>
    </location>
</feature>
<dbReference type="InterPro" id="IPR016024">
    <property type="entry name" value="ARM-type_fold"/>
</dbReference>
<comment type="caution">
    <text evidence="3">The sequence shown here is derived from an EMBL/GenBank/DDBJ whole genome shotgun (WGS) entry which is preliminary data.</text>
</comment>
<sequence length="1478" mass="169512">MDNDFLNWIEKQNTREDVSHVDQPTSYGLLKKKVAATHELIKKYNDKLKECERLKQELDTLNKRMKEVTCNYNSSLAKVIKLELQNTEYKKKIDTLAAQVNEVTIKTAADQQHIQQLICKIKDIEGNQNDKIIQYDVEKSSLQVRIKELEQELKNVKRSYETKIKKIEKKVSIETENKEKLKDAGTNTTLSKDMVIQKPEVADKSMLTLEFYDIKDNPYPIFCNECKILLDPPPFKEICKVVSDSCPKLIEKISSPPRKLSSALEESTDINNEQQCKAKSLSTLIDKSSQESNQNSRLIFTSTNSLSPHTVPLNHINCNTFSSTSNSINQGNNHIFSTPINPSSMINSNTPNDNKNCESLMTIATSSISLISSLQKKIYALETKVKKMKKKLNKKNSNRNNTCKEHHQNVSMYDINNFMQTNFDELWRKMKGTYDRKERKNLDAHKRLKTLSDLTLQNAHTGSWKVDSIVENKQTSVKKKVKVKRKKLQNAHTNSWKVDSIVENKQTSVKKKPKKHKFVHSLFGQSDNSLNDTEDSEKLNSDFKADSSIDKFNDSEDCAESADSPIDKFNDSEDCAELADSPIDKFNDSEDCAESADSSIDKFNDVEDNVESQTISPASPFLNSNDTDVNKTKVEIVQNFVQRSKSIEGDSGILSEHESNKLMQLKETTDTSSELTEQKNTIERNSSIENEPCFSGHSKLVNKSMTKLAHASHLIKLNKPIEEKVISDTLSNLDEKTEKAEHADMSKTLPPSNLEAEIETNNSDILNSKKKRKLSESELKISGNRQKLLKKIRNLKRSSKIVKTCQNMLKQDISNDENEDSNMSEDQKDNNPEVVKEDYYISKKKPRIAHIPKNPIIKEMKLNNFEIQSVNDLENSMNEVDLNKSKDQICSNNEEKPQSMFSHFNNTEIEKPPLIFSHSNTENVENPVHEIPVSNNLLNNSENKTHRQNINTKFETNTNEYNQFDSISNINSVNETTEQDETKTDLNKYSEHFKHIDESNFLDVKEIRKTDNISEQKLLNFNDKSSIDTSKINNINERDLNTEEITHNNVCTKQEISTIQLESHCPLKMLQEYINKKPSIRNKKMYRKKLLHASQIGDKFVNKQLERLINSDWESSIHWDVIDKLKSNCNDRIIAKGIIEFLSTEQEYNKTLDKSYTPPAPLMTKAQQRIAPLLIDLEKSKPLVFQFVQAGIAYKLFKLNQTIERCVVQSLARMYTILARIKKDREKVRIFCCDALYCLGLHAILILYTVFTSWPEVFPNNETSVNNKLLPKCMAHLIMTQQGTDYPKLQALKNLITLFYKYPLGTLSKNILQELLIALQERCDSEVETAIILLAKREGTAWTYTNIIRGALLSMIINNKLPSTYRAFSLLGNLLRVFPIEDKDNSVGEIAEQLCDLINSDEGSNEQKEGVISALLSLSRHKFDQVVQNTLKWTPSVLLRDRTIKQINGLFDTRDSDFWNSYLKKHRELFLAQENSNT</sequence>
<evidence type="ECO:0000313" key="3">
    <source>
        <dbReference type="EMBL" id="KAF3424890.1"/>
    </source>
</evidence>
<proteinExistence type="predicted"/>
<protein>
    <submittedName>
        <fullName evidence="3">Uncharacterized protein</fullName>
    </submittedName>
</protein>
<dbReference type="Proteomes" id="UP000655588">
    <property type="component" value="Unassembled WGS sequence"/>
</dbReference>
<evidence type="ECO:0000313" key="4">
    <source>
        <dbReference type="Proteomes" id="UP000655588"/>
    </source>
</evidence>
<keyword evidence="4" id="KW-1185">Reference proteome</keyword>
<gene>
    <name evidence="3" type="ORF">E2986_06162</name>
</gene>